<dbReference type="GO" id="GO:0003700">
    <property type="term" value="F:DNA-binding transcription factor activity"/>
    <property type="evidence" value="ECO:0007669"/>
    <property type="project" value="InterPro"/>
</dbReference>
<evidence type="ECO:0000259" key="1">
    <source>
        <dbReference type="PROSITE" id="PS50995"/>
    </source>
</evidence>
<dbReference type="InterPro" id="IPR000835">
    <property type="entry name" value="HTH_MarR-typ"/>
</dbReference>
<dbReference type="eggNOG" id="COG1846">
    <property type="taxonomic scope" value="Bacteria"/>
</dbReference>
<dbReference type="InterPro" id="IPR036388">
    <property type="entry name" value="WH-like_DNA-bd_sf"/>
</dbReference>
<evidence type="ECO:0000313" key="2">
    <source>
        <dbReference type="EMBL" id="EIG54132.1"/>
    </source>
</evidence>
<dbReference type="PANTHER" id="PTHR33164:SF105">
    <property type="entry name" value="TRANSCRIPTIONAL REPRESSOR PROTEIN-RELATED"/>
    <property type="match status" value="1"/>
</dbReference>
<dbReference type="SMART" id="SM00347">
    <property type="entry name" value="HTH_MARR"/>
    <property type="match status" value="1"/>
</dbReference>
<name>I2Q2X6_9BACT</name>
<dbReference type="AlphaFoldDB" id="I2Q2X6"/>
<accession>I2Q2X6</accession>
<protein>
    <submittedName>
        <fullName evidence="2">Transcriptional regulator</fullName>
    </submittedName>
</protein>
<dbReference type="PRINTS" id="PR00598">
    <property type="entry name" value="HTHMARR"/>
</dbReference>
<dbReference type="STRING" id="596152.DesU5LDRAFT_2476"/>
<dbReference type="PANTHER" id="PTHR33164">
    <property type="entry name" value="TRANSCRIPTIONAL REGULATOR, MARR FAMILY"/>
    <property type="match status" value="1"/>
</dbReference>
<sequence>MHIIPRTFPHTSPCHCANLRRATRAVTRLYDERLAPSGLAVTQYSLLRALSRLEPATAGDLGAAMGLDRTTLVRNLKVLSERGLVAQSPSPADGRVRQLRLTEAGRQALAQAEPLWRAAQAELEERLGRPGLDGLAAALAGLQTFGG</sequence>
<dbReference type="OrthoDB" id="195851at2"/>
<organism evidence="2">
    <name type="scientific">Desulfovibrio sp. U5L</name>
    <dbReference type="NCBI Taxonomy" id="596152"/>
    <lineage>
        <taxon>Bacteria</taxon>
        <taxon>Pseudomonadati</taxon>
        <taxon>Thermodesulfobacteriota</taxon>
        <taxon>Desulfovibrionia</taxon>
        <taxon>Desulfovibrionales</taxon>
        <taxon>Desulfovibrionaceae</taxon>
        <taxon>Desulfovibrio</taxon>
    </lineage>
</organism>
<dbReference type="InterPro" id="IPR036390">
    <property type="entry name" value="WH_DNA-bd_sf"/>
</dbReference>
<dbReference type="SUPFAM" id="SSF46785">
    <property type="entry name" value="Winged helix' DNA-binding domain"/>
    <property type="match status" value="1"/>
</dbReference>
<reference evidence="2" key="1">
    <citation type="submission" date="2011-11" db="EMBL/GenBank/DDBJ databases">
        <title>Improved High-Quality Draft sequence of Desulfovibrio sp. U5L.</title>
        <authorList>
            <consortium name="US DOE Joint Genome Institute"/>
            <person name="Lucas S."/>
            <person name="Han J."/>
            <person name="Lapidus A."/>
            <person name="Cheng J.-F."/>
            <person name="Goodwin L."/>
            <person name="Pitluck S."/>
            <person name="Peters L."/>
            <person name="Ovchinnikova G."/>
            <person name="Held B."/>
            <person name="Detter J.C."/>
            <person name="Han C."/>
            <person name="Tapia R."/>
            <person name="Land M."/>
            <person name="Hauser L."/>
            <person name="Kyrpides N."/>
            <person name="Ivanova N."/>
            <person name="Pagani I."/>
            <person name="Gabster J."/>
            <person name="Walker C."/>
            <person name="Stolyar S."/>
            <person name="Stahl D."/>
            <person name="Arkin A."/>
            <person name="Dehal P."/>
            <person name="Hazen T."/>
            <person name="Woyke T."/>
        </authorList>
    </citation>
    <scope>NUCLEOTIDE SEQUENCE [LARGE SCALE GENOMIC DNA]</scope>
    <source>
        <strain evidence="2">U5L</strain>
    </source>
</reference>
<dbReference type="Pfam" id="PF12802">
    <property type="entry name" value="MarR_2"/>
    <property type="match status" value="1"/>
</dbReference>
<dbReference type="Gene3D" id="1.10.10.10">
    <property type="entry name" value="Winged helix-like DNA-binding domain superfamily/Winged helix DNA-binding domain"/>
    <property type="match status" value="1"/>
</dbReference>
<dbReference type="InterPro" id="IPR039422">
    <property type="entry name" value="MarR/SlyA-like"/>
</dbReference>
<dbReference type="HOGENOM" id="CLU_083287_35_3_7"/>
<feature type="domain" description="HTH marR-type" evidence="1">
    <location>
        <begin position="12"/>
        <end position="144"/>
    </location>
</feature>
<proteinExistence type="predicted"/>
<dbReference type="PROSITE" id="PS50995">
    <property type="entry name" value="HTH_MARR_2"/>
    <property type="match status" value="1"/>
</dbReference>
<dbReference type="EMBL" id="JH600068">
    <property type="protein sequence ID" value="EIG54132.1"/>
    <property type="molecule type" value="Genomic_DNA"/>
</dbReference>
<gene>
    <name evidence="2" type="ORF">DesU5LDRAFT_2476</name>
</gene>
<dbReference type="GO" id="GO:0006950">
    <property type="term" value="P:response to stress"/>
    <property type="evidence" value="ECO:0007669"/>
    <property type="project" value="TreeGrafter"/>
</dbReference>